<accession>A0ABQ8BEP4</accession>
<gene>
    <name evidence="1" type="ORF">HID58_042772</name>
</gene>
<keyword evidence="2" id="KW-1185">Reference proteome</keyword>
<feature type="non-terminal residue" evidence="1">
    <location>
        <position position="1"/>
    </location>
</feature>
<reference evidence="1 2" key="1">
    <citation type="submission" date="2021-05" db="EMBL/GenBank/DDBJ databases">
        <title>Genome Assembly of Synthetic Allotetraploid Brassica napus Reveals Homoeologous Exchanges between Subgenomes.</title>
        <authorList>
            <person name="Davis J.T."/>
        </authorList>
    </citation>
    <scope>NUCLEOTIDE SEQUENCE [LARGE SCALE GENOMIC DNA]</scope>
    <source>
        <strain evidence="2">cv. Da-Ae</strain>
        <tissue evidence="1">Seedling</tissue>
    </source>
</reference>
<feature type="non-terminal residue" evidence="1">
    <location>
        <position position="303"/>
    </location>
</feature>
<dbReference type="EMBL" id="JAGKQM010000011">
    <property type="protein sequence ID" value="KAH0903269.1"/>
    <property type="molecule type" value="Genomic_DNA"/>
</dbReference>
<comment type="caution">
    <text evidence="1">The sequence shown here is derived from an EMBL/GenBank/DDBJ whole genome shotgun (WGS) entry which is preliminary data.</text>
</comment>
<sequence>SIMLLRIKMTKKKSIMLFSGESFASGSRLFSCPTETLHGSDHLLDCGLYAESSIAKFSSQATTPSKICRSFDIVLVNCRNVSMVIVLVSRRSLTPPFLFIGSTSVDLPDLLVTTSLLRLHHTTQSKASTVLHKVGPTVLLPLSSSQKPLCKSVDYPDQRDTTSPLHLHHITPSQASAVLHRFGFTTLSPELLSSAEVFGLHTLKAHWLGSSTVLSNVGFRITSEASLWSFLSLATSILRHVLVVFVYQLVVELLYGSLLSLATSIYPSSCLSLSSSFYTVVTAFAHWTFNFNMSIWCPYQKSI</sequence>
<dbReference type="Proteomes" id="UP000824890">
    <property type="component" value="Unassembled WGS sequence"/>
</dbReference>
<proteinExistence type="predicted"/>
<evidence type="ECO:0000313" key="1">
    <source>
        <dbReference type="EMBL" id="KAH0903269.1"/>
    </source>
</evidence>
<evidence type="ECO:0000313" key="2">
    <source>
        <dbReference type="Proteomes" id="UP000824890"/>
    </source>
</evidence>
<protein>
    <submittedName>
        <fullName evidence="1">Uncharacterized protein</fullName>
    </submittedName>
</protein>
<name>A0ABQ8BEP4_BRANA</name>
<organism evidence="1 2">
    <name type="scientific">Brassica napus</name>
    <name type="common">Rape</name>
    <dbReference type="NCBI Taxonomy" id="3708"/>
    <lineage>
        <taxon>Eukaryota</taxon>
        <taxon>Viridiplantae</taxon>
        <taxon>Streptophyta</taxon>
        <taxon>Embryophyta</taxon>
        <taxon>Tracheophyta</taxon>
        <taxon>Spermatophyta</taxon>
        <taxon>Magnoliopsida</taxon>
        <taxon>eudicotyledons</taxon>
        <taxon>Gunneridae</taxon>
        <taxon>Pentapetalae</taxon>
        <taxon>rosids</taxon>
        <taxon>malvids</taxon>
        <taxon>Brassicales</taxon>
        <taxon>Brassicaceae</taxon>
        <taxon>Brassiceae</taxon>
        <taxon>Brassica</taxon>
    </lineage>
</organism>